<evidence type="ECO:0000256" key="2">
    <source>
        <dbReference type="ARBA" id="ARBA00023242"/>
    </source>
</evidence>
<sequence>MVEKQKYKKRRNSIFWNSNNIFGKLLIAFDFLVFNRFLSFALISLSHKFSTISSFTSSLMAYDDTGTDEDLPQSHWSRMPRGGVFGTGGDRAAMMYDETDMEVEIHRLEQEAYSSVLRAFKAQADTITWEKESLISELRKELRLSSDHHREFLGRVNEDDVVRRIREWRISCMRGTGQAVHDQIPSSFVRTNQIIAPYLPSRSFSGPSPSFRPPAASAANQPSTSTANRDPMMDPKDQIYSTKMQYLSLGPSGRGQSSNQVSEPAEPVSFDPLIGRKVRTRRPDDNNFYEAVIADCNAAEGKHVLVYDGGSANEMSEWVNLKEIPPEDIQWEGEDPGISHHGNNSQSGRGRDSDPVAVRGLGLTMPQSRTDFPSSHYGIGKKGDDFIVLLRTDMLINEVEKRVFGTSHPDPLEVEKAKEVLTDHEQALVAAISRLDRMISDADSSMNCAK</sequence>
<dbReference type="SMART" id="SM01191">
    <property type="entry name" value="ENT"/>
    <property type="match status" value="1"/>
</dbReference>
<dbReference type="SUPFAM" id="SSF63748">
    <property type="entry name" value="Tudor/PWWP/MBT"/>
    <property type="match status" value="1"/>
</dbReference>
<dbReference type="Gene3D" id="1.10.1240.40">
    <property type="entry name" value="ENT domain"/>
    <property type="match status" value="1"/>
</dbReference>
<dbReference type="InParanoid" id="A0A3Q7GSE4"/>
<dbReference type="InterPro" id="IPR036142">
    <property type="entry name" value="ENT_dom-like_sf"/>
</dbReference>
<dbReference type="AlphaFoldDB" id="A0A3Q7GSE4"/>
<accession>A0A3Q7GSE4</accession>
<name>A0A3Q7GSE4_SOLLC</name>
<feature type="compositionally biased region" description="Low complexity" evidence="3">
    <location>
        <begin position="205"/>
        <end position="219"/>
    </location>
</feature>
<evidence type="ECO:0000256" key="1">
    <source>
        <dbReference type="ARBA" id="ARBA00004123"/>
    </source>
</evidence>
<keyword evidence="4" id="KW-0472">Membrane</keyword>
<keyword evidence="7" id="KW-1185">Reference proteome</keyword>
<dbReference type="OMA" id="FPSSHYG"/>
<evidence type="ECO:0000256" key="4">
    <source>
        <dbReference type="SAM" id="Phobius"/>
    </source>
</evidence>
<dbReference type="Gramene" id="Solyc06g009900.2.1">
    <property type="protein sequence ID" value="Solyc06g009900.2.1"/>
    <property type="gene ID" value="Solyc06g009900.2"/>
</dbReference>
<dbReference type="Pfam" id="PF03735">
    <property type="entry name" value="ENT"/>
    <property type="match status" value="1"/>
</dbReference>
<proteinExistence type="predicted"/>
<evidence type="ECO:0000313" key="6">
    <source>
        <dbReference type="EnsemblPlants" id="Solyc06g009900.2.1"/>
    </source>
</evidence>
<keyword evidence="2" id="KW-0539">Nucleus</keyword>
<keyword evidence="4" id="KW-1133">Transmembrane helix</keyword>
<comment type="subcellular location">
    <subcellularLocation>
        <location evidence="1">Nucleus</location>
    </subcellularLocation>
</comment>
<feature type="region of interest" description="Disordered" evidence="3">
    <location>
        <begin position="205"/>
        <end position="268"/>
    </location>
</feature>
<evidence type="ECO:0000313" key="7">
    <source>
        <dbReference type="Proteomes" id="UP000004994"/>
    </source>
</evidence>
<feature type="region of interest" description="Disordered" evidence="3">
    <location>
        <begin position="329"/>
        <end position="357"/>
    </location>
</feature>
<gene>
    <name evidence="6" type="primary">LOC101251479</name>
</gene>
<dbReference type="PANTHER" id="PTHR33432:SF23">
    <property type="entry name" value="ENT DOMAIN-CONTAINING PROTEIN"/>
    <property type="match status" value="1"/>
</dbReference>
<organism evidence="6">
    <name type="scientific">Solanum lycopersicum</name>
    <name type="common">Tomato</name>
    <name type="synonym">Lycopersicon esculentum</name>
    <dbReference type="NCBI Taxonomy" id="4081"/>
    <lineage>
        <taxon>Eukaryota</taxon>
        <taxon>Viridiplantae</taxon>
        <taxon>Streptophyta</taxon>
        <taxon>Embryophyta</taxon>
        <taxon>Tracheophyta</taxon>
        <taxon>Spermatophyta</taxon>
        <taxon>Magnoliopsida</taxon>
        <taxon>eudicotyledons</taxon>
        <taxon>Gunneridae</taxon>
        <taxon>Pentapetalae</taxon>
        <taxon>asterids</taxon>
        <taxon>lamiids</taxon>
        <taxon>Solanales</taxon>
        <taxon>Solanaceae</taxon>
        <taxon>Solanoideae</taxon>
        <taxon>Solaneae</taxon>
        <taxon>Solanum</taxon>
        <taxon>Solanum subgen. Lycopersicon</taxon>
    </lineage>
</organism>
<reference evidence="6" key="1">
    <citation type="journal article" date="2012" name="Nature">
        <title>The tomato genome sequence provides insights into fleshy fruit evolution.</title>
        <authorList>
            <consortium name="Tomato Genome Consortium"/>
        </authorList>
    </citation>
    <scope>NUCLEOTIDE SEQUENCE [LARGE SCALE GENOMIC DNA]</scope>
    <source>
        <strain evidence="6">cv. Heinz 1706</strain>
    </source>
</reference>
<dbReference type="STRING" id="4081.A0A3Q7GSE4"/>
<dbReference type="Proteomes" id="UP000004994">
    <property type="component" value="Chromosome 6"/>
</dbReference>
<dbReference type="PaxDb" id="4081-Solyc06g009900.1.1"/>
<dbReference type="InterPro" id="IPR005491">
    <property type="entry name" value="ENT_dom"/>
</dbReference>
<keyword evidence="4" id="KW-0812">Transmembrane</keyword>
<dbReference type="PROSITE" id="PS51138">
    <property type="entry name" value="ENT"/>
    <property type="match status" value="1"/>
</dbReference>
<dbReference type="KEGG" id="sly:101251479"/>
<dbReference type="OrthoDB" id="1279765at2759"/>
<dbReference type="SUPFAM" id="SSF158639">
    <property type="entry name" value="ENT-like"/>
    <property type="match status" value="1"/>
</dbReference>
<dbReference type="RefSeq" id="XP_010321879.1">
    <property type="nucleotide sequence ID" value="XM_010323577.4"/>
</dbReference>
<evidence type="ECO:0000256" key="3">
    <source>
        <dbReference type="SAM" id="MobiDB-lite"/>
    </source>
</evidence>
<dbReference type="SMR" id="A0A3Q7GSE4"/>
<dbReference type="PANTHER" id="PTHR33432">
    <property type="entry name" value="PROTEIN EMSY-LIKE 4"/>
    <property type="match status" value="1"/>
</dbReference>
<dbReference type="EnsemblPlants" id="Solyc06g009900.2.1">
    <property type="protein sequence ID" value="Solyc06g009900.2.1"/>
    <property type="gene ID" value="Solyc06g009900.2"/>
</dbReference>
<protein>
    <recommendedName>
        <fullName evidence="5">ENT domain-containing protein</fullName>
    </recommendedName>
</protein>
<feature type="domain" description="ENT" evidence="5">
    <location>
        <begin position="101"/>
        <end position="191"/>
    </location>
</feature>
<dbReference type="GO" id="GO:0005634">
    <property type="term" value="C:nucleus"/>
    <property type="evidence" value="ECO:0000318"/>
    <property type="project" value="GO_Central"/>
</dbReference>
<dbReference type="GeneID" id="101251479"/>
<evidence type="ECO:0000259" key="5">
    <source>
        <dbReference type="PROSITE" id="PS51138"/>
    </source>
</evidence>
<reference evidence="6" key="2">
    <citation type="submission" date="2019-01" db="UniProtKB">
        <authorList>
            <consortium name="EnsemblPlants"/>
        </authorList>
    </citation>
    <scope>IDENTIFICATION</scope>
    <source>
        <strain evidence="6">cv. Heinz 1706</strain>
    </source>
</reference>
<feature type="transmembrane region" description="Helical" evidence="4">
    <location>
        <begin position="21"/>
        <end position="45"/>
    </location>
</feature>
<dbReference type="CDD" id="cd20404">
    <property type="entry name" value="Tudor_Agenet_AtEML-like"/>
    <property type="match status" value="1"/>
</dbReference>
<dbReference type="GO" id="GO:0050832">
    <property type="term" value="P:defense response to fungus"/>
    <property type="evidence" value="ECO:0007669"/>
    <property type="project" value="InterPro"/>
</dbReference>
<dbReference type="InterPro" id="IPR033485">
    <property type="entry name" value="EMSY-LIKE_plant"/>
</dbReference>